<dbReference type="GO" id="GO:0003677">
    <property type="term" value="F:DNA binding"/>
    <property type="evidence" value="ECO:0007669"/>
    <property type="project" value="InterPro"/>
</dbReference>
<dbReference type="PANTHER" id="PTHR46904:SF1">
    <property type="entry name" value="CENTROMERE PROTEIN T"/>
    <property type="match status" value="1"/>
</dbReference>
<feature type="compositionally biased region" description="Basic and acidic residues" evidence="1">
    <location>
        <begin position="166"/>
        <end position="192"/>
    </location>
</feature>
<feature type="compositionally biased region" description="Acidic residues" evidence="1">
    <location>
        <begin position="202"/>
        <end position="259"/>
    </location>
</feature>
<feature type="compositionally biased region" description="Basic and acidic residues" evidence="1">
    <location>
        <begin position="147"/>
        <end position="157"/>
    </location>
</feature>
<evidence type="ECO:0000313" key="3">
    <source>
        <dbReference type="Proteomes" id="UP000824782"/>
    </source>
</evidence>
<dbReference type="PANTHER" id="PTHR46904">
    <property type="entry name" value="CENTROMERE PROTEIN T"/>
    <property type="match status" value="1"/>
</dbReference>
<organism evidence="2 3">
    <name type="scientific">Engystomops pustulosus</name>
    <name type="common">Tungara frog</name>
    <name type="synonym">Physalaemus pustulosus</name>
    <dbReference type="NCBI Taxonomy" id="76066"/>
    <lineage>
        <taxon>Eukaryota</taxon>
        <taxon>Metazoa</taxon>
        <taxon>Chordata</taxon>
        <taxon>Craniata</taxon>
        <taxon>Vertebrata</taxon>
        <taxon>Euteleostomi</taxon>
        <taxon>Amphibia</taxon>
        <taxon>Batrachia</taxon>
        <taxon>Anura</taxon>
        <taxon>Neobatrachia</taxon>
        <taxon>Hyloidea</taxon>
        <taxon>Leptodactylidae</taxon>
        <taxon>Leiuperinae</taxon>
        <taxon>Engystomops</taxon>
    </lineage>
</organism>
<dbReference type="GO" id="GO:0007059">
    <property type="term" value="P:chromosome segregation"/>
    <property type="evidence" value="ECO:0007669"/>
    <property type="project" value="TreeGrafter"/>
</dbReference>
<accession>A0AAV7AP12</accession>
<keyword evidence="3" id="KW-1185">Reference proteome</keyword>
<dbReference type="Proteomes" id="UP000824782">
    <property type="component" value="Unassembled WGS sequence"/>
</dbReference>
<dbReference type="EMBL" id="WNYA01000007">
    <property type="protein sequence ID" value="KAG8563281.1"/>
    <property type="molecule type" value="Genomic_DNA"/>
</dbReference>
<dbReference type="InterPro" id="IPR028255">
    <property type="entry name" value="CENP-T"/>
</dbReference>
<comment type="caution">
    <text evidence="2">The sequence shown here is derived from an EMBL/GenBank/DDBJ whole genome shotgun (WGS) entry which is preliminary data.</text>
</comment>
<proteinExistence type="predicted"/>
<reference evidence="2" key="1">
    <citation type="thesis" date="2020" institute="ProQuest LLC" country="789 East Eisenhower Parkway, Ann Arbor, MI, USA">
        <title>Comparative Genomics and Chromosome Evolution.</title>
        <authorList>
            <person name="Mudd A.B."/>
        </authorList>
    </citation>
    <scope>NUCLEOTIDE SEQUENCE</scope>
    <source>
        <strain evidence="2">237g6f4</strain>
        <tissue evidence="2">Blood</tissue>
    </source>
</reference>
<evidence type="ECO:0000313" key="2">
    <source>
        <dbReference type="EMBL" id="KAG8563281.1"/>
    </source>
</evidence>
<name>A0AAV7AP12_ENGPU</name>
<feature type="region of interest" description="Disordered" evidence="1">
    <location>
        <begin position="351"/>
        <end position="383"/>
    </location>
</feature>
<dbReference type="GO" id="GO:0000278">
    <property type="term" value="P:mitotic cell cycle"/>
    <property type="evidence" value="ECO:0007669"/>
    <property type="project" value="TreeGrafter"/>
</dbReference>
<feature type="compositionally biased region" description="Acidic residues" evidence="1">
    <location>
        <begin position="301"/>
        <end position="312"/>
    </location>
</feature>
<protein>
    <submittedName>
        <fullName evidence="2">Uncharacterized protein</fullName>
    </submittedName>
</protein>
<dbReference type="GO" id="GO:0051382">
    <property type="term" value="P:kinetochore assembly"/>
    <property type="evidence" value="ECO:0007669"/>
    <property type="project" value="InterPro"/>
</dbReference>
<gene>
    <name evidence="2" type="ORF">GDO81_016000</name>
</gene>
<dbReference type="GO" id="GO:0000776">
    <property type="term" value="C:kinetochore"/>
    <property type="evidence" value="ECO:0007669"/>
    <property type="project" value="InterPro"/>
</dbReference>
<feature type="region of interest" description="Disordered" evidence="1">
    <location>
        <begin position="131"/>
        <end position="336"/>
    </location>
</feature>
<sequence>MRILSSEKLIPIYFIHFRSLENKLDISAPESTFKRGLLRRPNKMCLVSLGDFEQGVEDKYQQLKGSQECFIEPAEGSKSDSLSNEMAEMETELYAQSLRREGNASKSDRKQRGTSKLFVSTYDAIKEANNEFTEAETKKAKSPKQNTRRDIEGDHMEVGYGSNEVEINKIREEAGFENGEGKADSSSKYREPDDIENTAVDDIGEEVAADDSSGDGAADDSGEDGAADDSGEDGAADDSGEDGAADDSGEDGAADDSGEDGGANDSGEDGGANDSGEDGGAVDGNVEAADESGGEHRAADEVVDDDRGEDEVGEVHFLSNIQQNKSSLHKSSRKSTAISDYFHTLRRTRLSDANGSQAEESRHAVSVTRPEGSSVSTNESSDDENLVLAQRAIDFGMSKKKENNQLMLSPLPETPAYMKSVRFISTDKLAINKKIQRTKSTKPKPKKPASVFTSSQVKQIFNHHAKVRVAKEALADVEKCFR</sequence>
<evidence type="ECO:0000256" key="1">
    <source>
        <dbReference type="SAM" id="MobiDB-lite"/>
    </source>
</evidence>
<dbReference type="AlphaFoldDB" id="A0AAV7AP12"/>